<feature type="transmembrane region" description="Helical" evidence="6">
    <location>
        <begin position="108"/>
        <end position="128"/>
    </location>
</feature>
<reference evidence="7" key="1">
    <citation type="submission" date="2017-05" db="EMBL/GenBank/DDBJ databases">
        <title>The Genome Sequence of Enterococcus sp. 9D6_DIV0238.</title>
        <authorList>
            <consortium name="The Broad Institute Genomics Platform"/>
            <consortium name="The Broad Institute Genomic Center for Infectious Diseases"/>
            <person name="Earl A."/>
            <person name="Manson A."/>
            <person name="Schwartman J."/>
            <person name="Gilmore M."/>
            <person name="Abouelleil A."/>
            <person name="Cao P."/>
            <person name="Chapman S."/>
            <person name="Cusick C."/>
            <person name="Shea T."/>
            <person name="Young S."/>
            <person name="Neafsey D."/>
            <person name="Nusbaum C."/>
            <person name="Birren B."/>
        </authorList>
    </citation>
    <scope>NUCLEOTIDE SEQUENCE [LARGE SCALE GENOMIC DNA]</scope>
    <source>
        <strain evidence="7">9D6_DIV0238</strain>
    </source>
</reference>
<feature type="transmembrane region" description="Helical" evidence="6">
    <location>
        <begin position="63"/>
        <end position="88"/>
    </location>
</feature>
<evidence type="ECO:0000256" key="1">
    <source>
        <dbReference type="ARBA" id="ARBA00004141"/>
    </source>
</evidence>
<evidence type="ECO:0000313" key="7">
    <source>
        <dbReference type="EMBL" id="OUZ33637.1"/>
    </source>
</evidence>
<feature type="transmembrane region" description="Helical" evidence="6">
    <location>
        <begin position="295"/>
        <end position="318"/>
    </location>
</feature>
<dbReference type="PANTHER" id="PTHR21716">
    <property type="entry name" value="TRANSMEMBRANE PROTEIN"/>
    <property type="match status" value="1"/>
</dbReference>
<protein>
    <recommendedName>
        <fullName evidence="8">Permease</fullName>
    </recommendedName>
</protein>
<gene>
    <name evidence="7" type="ORF">A5889_002352</name>
</gene>
<accession>A0A200JAM7</accession>
<evidence type="ECO:0008006" key="8">
    <source>
        <dbReference type="Google" id="ProtNLM"/>
    </source>
</evidence>
<evidence type="ECO:0000256" key="4">
    <source>
        <dbReference type="ARBA" id="ARBA00022989"/>
    </source>
</evidence>
<feature type="transmembrane region" description="Helical" evidence="6">
    <location>
        <begin position="195"/>
        <end position="217"/>
    </location>
</feature>
<feature type="transmembrane region" description="Helical" evidence="6">
    <location>
        <begin position="40"/>
        <end position="57"/>
    </location>
</feature>
<comment type="caution">
    <text evidence="7">The sequence shown here is derived from an EMBL/GenBank/DDBJ whole genome shotgun (WGS) entry which is preliminary data.</text>
</comment>
<sequence length="415" mass="46354">MTEFFTDRLFLDTIEGMTGGIDLEKKQETRWIKFLGGKNLLFTLVALLLLGAVIFIFHQVGFIFGPIGVVFKTTIGPTILALILYYLFNPVVNWLEKHKVKRVYGVSAIFIVLITLFVVGIILVVPIIQKQVDGLVKSFPQYMDDLNKMVADFFHNSAFEKPLANALASVQNWFDNVSDKIGSYFSKAVEGASTVFSTLTGFALVMVTAPIITFFLLKDDQKFFSFVLSIIPPRFRKDAKEIGATMSSQVGAYLKGQILVSIAIGILTFIGFWLIKVPYSGTLSIIVGVTAVIPYIGPVIAFIPAAIVALMVSFGMFIKMSIVWMIVQMLNGHLIAPQVMGKRLVVHPLTIVIVLLVMGDLLGMFGLIFGIPIYAIAKVLVTYLFRKFKQRYNQYYGDSGEYEDTEFSKEEYLDE</sequence>
<proteinExistence type="inferred from homology"/>
<evidence type="ECO:0000256" key="5">
    <source>
        <dbReference type="ARBA" id="ARBA00023136"/>
    </source>
</evidence>
<keyword evidence="4 6" id="KW-1133">Transmembrane helix</keyword>
<organism evidence="7">
    <name type="scientific">Candidatus Enterococcus dunnyi</name>
    <dbReference type="NCBI Taxonomy" id="1834192"/>
    <lineage>
        <taxon>Bacteria</taxon>
        <taxon>Bacillati</taxon>
        <taxon>Bacillota</taxon>
        <taxon>Bacilli</taxon>
        <taxon>Lactobacillales</taxon>
        <taxon>Enterococcaceae</taxon>
        <taxon>Enterococcus</taxon>
    </lineage>
</organism>
<dbReference type="Pfam" id="PF01594">
    <property type="entry name" value="AI-2E_transport"/>
    <property type="match status" value="1"/>
</dbReference>
<name>A0A200JAM7_9ENTE</name>
<comment type="similarity">
    <text evidence="2">Belongs to the autoinducer-2 exporter (AI-2E) (TC 2.A.86) family.</text>
</comment>
<keyword evidence="3 6" id="KW-0812">Transmembrane</keyword>
<feature type="transmembrane region" description="Helical" evidence="6">
    <location>
        <begin position="256"/>
        <end position="275"/>
    </location>
</feature>
<dbReference type="GO" id="GO:0055085">
    <property type="term" value="P:transmembrane transport"/>
    <property type="evidence" value="ECO:0007669"/>
    <property type="project" value="TreeGrafter"/>
</dbReference>
<dbReference type="GO" id="GO:0016020">
    <property type="term" value="C:membrane"/>
    <property type="evidence" value="ECO:0007669"/>
    <property type="project" value="UniProtKB-SubCell"/>
</dbReference>
<keyword evidence="5 6" id="KW-0472">Membrane</keyword>
<dbReference type="EMBL" id="NIBQ01000002">
    <property type="protein sequence ID" value="OUZ33637.1"/>
    <property type="molecule type" value="Genomic_DNA"/>
</dbReference>
<dbReference type="PANTHER" id="PTHR21716:SF69">
    <property type="entry name" value="TRANSPORT PROTEIN YUBA-RELATED"/>
    <property type="match status" value="1"/>
</dbReference>
<evidence type="ECO:0000256" key="6">
    <source>
        <dbReference type="SAM" id="Phobius"/>
    </source>
</evidence>
<feature type="transmembrane region" description="Helical" evidence="6">
    <location>
        <begin position="364"/>
        <end position="385"/>
    </location>
</feature>
<dbReference type="InterPro" id="IPR002549">
    <property type="entry name" value="AI-2E-like"/>
</dbReference>
<evidence type="ECO:0000256" key="3">
    <source>
        <dbReference type="ARBA" id="ARBA00022692"/>
    </source>
</evidence>
<dbReference type="AlphaFoldDB" id="A0A200JAM7"/>
<evidence type="ECO:0000256" key="2">
    <source>
        <dbReference type="ARBA" id="ARBA00009773"/>
    </source>
</evidence>
<comment type="subcellular location">
    <subcellularLocation>
        <location evidence="1">Membrane</location>
        <topology evidence="1">Multi-pass membrane protein</topology>
    </subcellularLocation>
</comment>
<feature type="transmembrane region" description="Helical" evidence="6">
    <location>
        <begin position="339"/>
        <end position="358"/>
    </location>
</feature>